<dbReference type="Proteomes" id="UP000594454">
    <property type="component" value="Chromosome 2"/>
</dbReference>
<evidence type="ECO:0000313" key="8">
    <source>
        <dbReference type="Proteomes" id="UP000594454"/>
    </source>
</evidence>
<dbReference type="AlphaFoldDB" id="A0A7R8ULY1"/>
<dbReference type="PROSITE" id="PS50984">
    <property type="entry name" value="TRUD"/>
    <property type="match status" value="1"/>
</dbReference>
<dbReference type="EMBL" id="LR899010">
    <property type="protein sequence ID" value="CAD7082914.1"/>
    <property type="molecule type" value="Genomic_DNA"/>
</dbReference>
<feature type="compositionally biased region" description="Acidic residues" evidence="5">
    <location>
        <begin position="682"/>
        <end position="710"/>
    </location>
</feature>
<comment type="catalytic activity">
    <reaction evidence="4">
        <text>a uridine in tRNA = a pseudouridine in tRNA</text>
        <dbReference type="Rhea" id="RHEA:54572"/>
        <dbReference type="Rhea" id="RHEA-COMP:13339"/>
        <dbReference type="Rhea" id="RHEA-COMP:13934"/>
        <dbReference type="ChEBI" id="CHEBI:65314"/>
        <dbReference type="ChEBI" id="CHEBI:65315"/>
    </reaction>
</comment>
<evidence type="ECO:0000256" key="3">
    <source>
        <dbReference type="ARBA" id="ARBA00023235"/>
    </source>
</evidence>
<feature type="region of interest" description="Disordered" evidence="5">
    <location>
        <begin position="676"/>
        <end position="733"/>
    </location>
</feature>
<evidence type="ECO:0000256" key="4">
    <source>
        <dbReference type="ARBA" id="ARBA00036943"/>
    </source>
</evidence>
<dbReference type="GO" id="GO:0009982">
    <property type="term" value="F:pseudouridine synthase activity"/>
    <property type="evidence" value="ECO:0007669"/>
    <property type="project" value="InterPro"/>
</dbReference>
<evidence type="ECO:0000256" key="5">
    <source>
        <dbReference type="SAM" id="MobiDB-lite"/>
    </source>
</evidence>
<proteinExistence type="inferred from homology"/>
<keyword evidence="8" id="KW-1185">Reference proteome</keyword>
<dbReference type="InParanoid" id="A0A7R8ULY1"/>
<keyword evidence="2" id="KW-0819">tRNA processing</keyword>
<name>A0A7R8ULY1_HERIL</name>
<dbReference type="GO" id="GO:0003723">
    <property type="term" value="F:RNA binding"/>
    <property type="evidence" value="ECO:0007669"/>
    <property type="project" value="InterPro"/>
</dbReference>
<feature type="compositionally biased region" description="Basic residues" evidence="5">
    <location>
        <begin position="1"/>
        <end position="12"/>
    </location>
</feature>
<reference evidence="7 8" key="1">
    <citation type="submission" date="2020-11" db="EMBL/GenBank/DDBJ databases">
        <authorList>
            <person name="Wallbank WR R."/>
            <person name="Pardo Diaz C."/>
            <person name="Kozak K."/>
            <person name="Martin S."/>
            <person name="Jiggins C."/>
            <person name="Moest M."/>
            <person name="Warren A I."/>
            <person name="Generalovic N T."/>
            <person name="Byers J.R.P. K."/>
            <person name="Montejo-Kovacevich G."/>
            <person name="Yen C E."/>
        </authorList>
    </citation>
    <scope>NUCLEOTIDE SEQUENCE [LARGE SCALE GENOMIC DNA]</scope>
</reference>
<dbReference type="InterPro" id="IPR001656">
    <property type="entry name" value="PsdUridine_synth_TruD"/>
</dbReference>
<organism evidence="7 8">
    <name type="scientific">Hermetia illucens</name>
    <name type="common">Black soldier fly</name>
    <dbReference type="NCBI Taxonomy" id="343691"/>
    <lineage>
        <taxon>Eukaryota</taxon>
        <taxon>Metazoa</taxon>
        <taxon>Ecdysozoa</taxon>
        <taxon>Arthropoda</taxon>
        <taxon>Hexapoda</taxon>
        <taxon>Insecta</taxon>
        <taxon>Pterygota</taxon>
        <taxon>Neoptera</taxon>
        <taxon>Endopterygota</taxon>
        <taxon>Diptera</taxon>
        <taxon>Brachycera</taxon>
        <taxon>Stratiomyomorpha</taxon>
        <taxon>Stratiomyidae</taxon>
        <taxon>Hermetiinae</taxon>
        <taxon>Hermetia</taxon>
    </lineage>
</organism>
<evidence type="ECO:0000256" key="1">
    <source>
        <dbReference type="ARBA" id="ARBA00007953"/>
    </source>
</evidence>
<dbReference type="InterPro" id="IPR020103">
    <property type="entry name" value="PsdUridine_synth_cat_dom_sf"/>
</dbReference>
<dbReference type="GO" id="GO:0008033">
    <property type="term" value="P:tRNA processing"/>
    <property type="evidence" value="ECO:0007669"/>
    <property type="project" value="UniProtKB-KW"/>
</dbReference>
<dbReference type="Pfam" id="PF01142">
    <property type="entry name" value="TruD"/>
    <property type="match status" value="1"/>
</dbReference>
<dbReference type="OMA" id="WINYFGH"/>
<feature type="domain" description="TRUD" evidence="6">
    <location>
        <begin position="321"/>
        <end position="574"/>
    </location>
</feature>
<comment type="similarity">
    <text evidence="1">Belongs to the pseudouridine synthase TruD family.</text>
</comment>
<dbReference type="PANTHER" id="PTHR13326">
    <property type="entry name" value="TRNA PSEUDOURIDINE SYNTHASE D"/>
    <property type="match status" value="1"/>
</dbReference>
<dbReference type="FunCoup" id="A0A7R8ULY1">
    <property type="interactions" value="1774"/>
</dbReference>
<dbReference type="PANTHER" id="PTHR13326:SF31">
    <property type="entry name" value="PSEUDOURIDYLATE SYNTHASE 7 HOMOLOG"/>
    <property type="match status" value="1"/>
</dbReference>
<dbReference type="GO" id="GO:0001522">
    <property type="term" value="P:pseudouridine synthesis"/>
    <property type="evidence" value="ECO:0007669"/>
    <property type="project" value="InterPro"/>
</dbReference>
<accession>A0A7R8ULY1</accession>
<dbReference type="InterPro" id="IPR042214">
    <property type="entry name" value="TruD_catalytic"/>
</dbReference>
<protein>
    <recommendedName>
        <fullName evidence="6">TRUD domain-containing protein</fullName>
    </recommendedName>
</protein>
<feature type="compositionally biased region" description="Basic and acidic residues" evidence="5">
    <location>
        <begin position="718"/>
        <end position="733"/>
    </location>
</feature>
<sequence length="733" mass="82868">MGKRQNFKKKYPCHGANRNNKKPGQHFDRKGNFNRPPRVPREKRVITPFSSLKEDQVGITEYVRESAGFTGIIKARFSDFHVNEIDAQGNEVKLTDQTVPVPEEDALGKELLDKSKKELESIVTDEIWQKIQELLQSEKTDKKVSVDIDVTDVDKEKRTSIHKTIKEEFGSAVISTTATVGEKKFIQCFKAKGHDEVRRTRWSWPGEYVYFVVHKENIDTVRAASDLARNLRLRPSGVNYAGTKDKRAKTSQLFCVKKRDPQCIARAARDLRYMKIGNFTFKENVLKLGDLKGNRFRIAIRQVDGDENEMSESLKSIKENGFINYYGLQRFGNCAGVPTFDVGIALLKSDYKEACELILKPRDGEPHFMKEIRELWWKNRNSAEAASKFYDDKFIEKKLLDGLAQFGENDYANALRRIPRNMLLLYTHAYQSLVWNRIASRRVKEFGLKLIPGDLVYKEGANGEAADFVDVLDVVDAECIEDTPQDPEEETENNDESQYKAMVKPLTEEDISSNKYSIFDVVLPLPGHDITYPSNDIAQWYEDILAEKELTSPKLKHNVKTYSLAGAYRKLLAKPENMSWEFKRYNSPTCTLIASDIEELKGVKPDPEESDGGQKALILDFSLPSSAYATMALREVLKTDTSVANQQKMTQELNAKNAAKDNGGDGNEVQLEVGCDGSQEVDGGDENVEPEAEEDGNVEAEEDAVVEAEPENCASGKRKADDDAIDCKKAKVE</sequence>
<dbReference type="OrthoDB" id="447290at2759"/>
<gene>
    <name evidence="7" type="ORF">HERILL_LOCUS5913</name>
</gene>
<keyword evidence="3" id="KW-0413">Isomerase</keyword>
<feature type="region of interest" description="Disordered" evidence="5">
    <location>
        <begin position="1"/>
        <end position="40"/>
    </location>
</feature>
<dbReference type="PIRSF" id="PIRSF037016">
    <property type="entry name" value="Pseudouridin_synth_euk_prd"/>
    <property type="match status" value="1"/>
</dbReference>
<evidence type="ECO:0000259" key="6">
    <source>
        <dbReference type="PROSITE" id="PS50984"/>
    </source>
</evidence>
<evidence type="ECO:0000313" key="7">
    <source>
        <dbReference type="EMBL" id="CAD7082914.1"/>
    </source>
</evidence>
<dbReference type="Gene3D" id="3.30.2350.20">
    <property type="entry name" value="TruD, catalytic domain"/>
    <property type="match status" value="2"/>
</dbReference>
<dbReference type="SUPFAM" id="SSF55120">
    <property type="entry name" value="Pseudouridine synthase"/>
    <property type="match status" value="1"/>
</dbReference>
<dbReference type="GO" id="GO:0005634">
    <property type="term" value="C:nucleus"/>
    <property type="evidence" value="ECO:0007669"/>
    <property type="project" value="TreeGrafter"/>
</dbReference>
<evidence type="ECO:0000256" key="2">
    <source>
        <dbReference type="ARBA" id="ARBA00022694"/>
    </source>
</evidence>
<dbReference type="InterPro" id="IPR011760">
    <property type="entry name" value="PsdUridine_synth_TruD_insert"/>
</dbReference>
<dbReference type="NCBIfam" id="TIGR00094">
    <property type="entry name" value="tRNA_TruD_broad"/>
    <property type="match status" value="1"/>
</dbReference>
<dbReference type="CDD" id="cd02576">
    <property type="entry name" value="PseudoU_synth_ScPUS7"/>
    <property type="match status" value="1"/>
</dbReference>